<accession>A0AAD1MF40</accession>
<keyword evidence="2" id="KW-1185">Reference proteome</keyword>
<protein>
    <submittedName>
        <fullName evidence="1">Uncharacterized protein</fullName>
    </submittedName>
</protein>
<organism evidence="1 2">
    <name type="scientific">Mycolicibacter terrae</name>
    <dbReference type="NCBI Taxonomy" id="1788"/>
    <lineage>
        <taxon>Bacteria</taxon>
        <taxon>Bacillati</taxon>
        <taxon>Actinomycetota</taxon>
        <taxon>Actinomycetes</taxon>
        <taxon>Mycobacteriales</taxon>
        <taxon>Mycobacteriaceae</taxon>
        <taxon>Mycolicibacter</taxon>
    </lineage>
</organism>
<sequence>MEDMSRLTQHWRRWAPMFSGGNVSVSTTCDDCQIAFRSDDYSVHLHRESSWWIADTVDDRGRRTNGAAKFSNFDLAEKYLIWDWGTAACPSLASGPLGTDLYRLGYASGIQVTRVDRGYEICSNGDRVISSAVNATIFSHLITKSVDEIEQMVIEGAD</sequence>
<dbReference type="AlphaFoldDB" id="A0AAD1MF40"/>
<proteinExistence type="predicted"/>
<dbReference type="Proteomes" id="UP000467636">
    <property type="component" value="Chromosome"/>
</dbReference>
<dbReference type="EMBL" id="AP022564">
    <property type="protein sequence ID" value="BBX21013.1"/>
    <property type="molecule type" value="Genomic_DNA"/>
</dbReference>
<evidence type="ECO:0000313" key="1">
    <source>
        <dbReference type="EMBL" id="BBX21013.1"/>
    </source>
</evidence>
<reference evidence="1 2" key="1">
    <citation type="journal article" date="2019" name="Emerg. Microbes Infect.">
        <title>Comprehensive subspecies identification of 175 nontuberculous mycobacteria species based on 7547 genomic profiles.</title>
        <authorList>
            <person name="Matsumoto Y."/>
            <person name="Kinjo T."/>
            <person name="Motooka D."/>
            <person name="Nabeya D."/>
            <person name="Jung N."/>
            <person name="Uechi K."/>
            <person name="Horii T."/>
            <person name="Iida T."/>
            <person name="Fujita J."/>
            <person name="Nakamura S."/>
        </authorList>
    </citation>
    <scope>NUCLEOTIDE SEQUENCE [LARGE SCALE GENOMIC DNA]</scope>
    <source>
        <strain evidence="1 2">JCM 12143</strain>
    </source>
</reference>
<name>A0AAD1MF40_9MYCO</name>
<gene>
    <name evidence="1" type="ORF">MTER_04240</name>
</gene>
<evidence type="ECO:0000313" key="2">
    <source>
        <dbReference type="Proteomes" id="UP000467636"/>
    </source>
</evidence>